<evidence type="ECO:0000313" key="2">
    <source>
        <dbReference type="EMBL" id="KAJ1526424.1"/>
    </source>
</evidence>
<dbReference type="SMART" id="SM00355">
    <property type="entry name" value="ZnF_C2H2"/>
    <property type="match status" value="3"/>
</dbReference>
<protein>
    <recommendedName>
        <fullName evidence="1">C2H2-type domain-containing protein</fullName>
    </recommendedName>
</protein>
<keyword evidence="3" id="KW-1185">Reference proteome</keyword>
<dbReference type="PROSITE" id="PS00028">
    <property type="entry name" value="ZINC_FINGER_C2H2_1"/>
    <property type="match status" value="1"/>
</dbReference>
<dbReference type="PANTHER" id="PTHR31912">
    <property type="entry name" value="IP13529P"/>
    <property type="match status" value="1"/>
</dbReference>
<dbReference type="InterPro" id="IPR013087">
    <property type="entry name" value="Znf_C2H2_type"/>
</dbReference>
<dbReference type="PANTHER" id="PTHR31912:SF35">
    <property type="entry name" value="C2H2-TYPE DOMAIN-CONTAINING PROTEIN"/>
    <property type="match status" value="1"/>
</dbReference>
<evidence type="ECO:0000259" key="1">
    <source>
        <dbReference type="PROSITE" id="PS00028"/>
    </source>
</evidence>
<feature type="domain" description="C2H2-type" evidence="1">
    <location>
        <begin position="97"/>
        <end position="120"/>
    </location>
</feature>
<evidence type="ECO:0000313" key="3">
    <source>
        <dbReference type="Proteomes" id="UP001075354"/>
    </source>
</evidence>
<dbReference type="AlphaFoldDB" id="A0AAV7XRK7"/>
<gene>
    <name evidence="2" type="ORF">ONE63_009558</name>
</gene>
<dbReference type="Proteomes" id="UP001075354">
    <property type="component" value="Chromosome 7"/>
</dbReference>
<name>A0AAV7XRK7_9NEOP</name>
<dbReference type="EMBL" id="JAPTSV010000007">
    <property type="protein sequence ID" value="KAJ1526424.1"/>
    <property type="molecule type" value="Genomic_DNA"/>
</dbReference>
<sequence length="978" mass="111298">MVSIEIWRSRIGCYLGSRRTRNCLDNHFLKCTSLHFKLLALHVVAILLVIGNIESNPGPGFIYLCQDKLCGFSTLDVKTHVSHQKIHKSSSNFRFKCPVPTCSYSFNNYQAAYQHVHTIHCNTSVSMGSSGSMQGSSTLYMCSVKEECLGKTFYSQKDICHHAINHLANNEGMPLPCPLQCIVERTNRTPVFNKESVLRSHLSIKHKGWKSKFNVKEAAVTTTEINQPSVSNENRTESLDIDAEGHDVFFDAEDSSTDEVFTFENAISSVAKFYLMLEGELFLPTSTVQNISQYITFLSELTQIKTEQALRNELRQLNLTPEKTDQIVKRILIADPMFACHHKHCAGPSLTSDTLRRKYYKGNFGYVDVTEINVCPRDLEARQFAHYIDVKKTLDVILKDDDVRKQINESFSQPSSDPDLIDDYTKGSLHSSDGNGRSKYIDLLFFIDAFNMKLMIPQFVFSSHPGVYMTILNLKPHNRAKLDAMNLVMLVQEKFLEACCHRKYNVSCSHMRCFKKIIRDLNALFEEGVMCGGEHIKVRLKFTVGDSLGAHQVGGLLRNFSKSKYFCRFCEITRDMFLGSSRSLGPKRTVVNYNSHVRRLMLKRQAGLLVDSHRGIRFGSVLNSIKGYHVASPGLPPCLGHDVFEGAATWDLRFIIDHFISKKWFTLDDFVQRLKMFKCKGHDTANKPKSISKKNKKGDKNQKGLGLHAVQVWFILRMLPFIVGDKIRDKNDPVWQFYLKLKQLTEYICAPKLTKGQIEEMRVLISNYMAARTELKLKCKPKHHFIMHYPDLYLECGPLIHLWGMRFESMHSIFKRIATLAKKFINVTLTMARKYQLRLAYQSTGPLFQTGTVLSKSCSKLSELSITPATQAVILNQFSKEAIVAEDVHLNGQIFKKGDWVLFGYQIANSVISLGQIVLIICDGPDVRFVFQSATAIARRSLGLYEIIENENENRIMMEAASVESLPPQPVSKIFTQM</sequence>
<proteinExistence type="predicted"/>
<accession>A0AAV7XRK7</accession>
<reference evidence="2" key="1">
    <citation type="submission" date="2022-12" db="EMBL/GenBank/DDBJ databases">
        <title>Chromosome-level genome assembly of the bean flower thrips Megalurothrips usitatus.</title>
        <authorList>
            <person name="Ma L."/>
            <person name="Liu Q."/>
            <person name="Li H."/>
            <person name="Cai W."/>
        </authorList>
    </citation>
    <scope>NUCLEOTIDE SEQUENCE</scope>
    <source>
        <strain evidence="2">Cailab_2022a</strain>
    </source>
</reference>
<organism evidence="2 3">
    <name type="scientific">Megalurothrips usitatus</name>
    <name type="common">bean blossom thrips</name>
    <dbReference type="NCBI Taxonomy" id="439358"/>
    <lineage>
        <taxon>Eukaryota</taxon>
        <taxon>Metazoa</taxon>
        <taxon>Ecdysozoa</taxon>
        <taxon>Arthropoda</taxon>
        <taxon>Hexapoda</taxon>
        <taxon>Insecta</taxon>
        <taxon>Pterygota</taxon>
        <taxon>Neoptera</taxon>
        <taxon>Paraneoptera</taxon>
        <taxon>Thysanoptera</taxon>
        <taxon>Terebrantia</taxon>
        <taxon>Thripoidea</taxon>
        <taxon>Thripidae</taxon>
        <taxon>Megalurothrips</taxon>
    </lineage>
</organism>
<comment type="caution">
    <text evidence="2">The sequence shown here is derived from an EMBL/GenBank/DDBJ whole genome shotgun (WGS) entry which is preliminary data.</text>
</comment>